<dbReference type="Proteomes" id="UP000288002">
    <property type="component" value="Unassembled WGS sequence"/>
</dbReference>
<proteinExistence type="predicted"/>
<feature type="transmembrane region" description="Helical" evidence="1">
    <location>
        <begin position="21"/>
        <end position="46"/>
    </location>
</feature>
<evidence type="ECO:0000313" key="2">
    <source>
        <dbReference type="EMBL" id="RVD76737.1"/>
    </source>
</evidence>
<feature type="transmembrane region" description="Helical" evidence="1">
    <location>
        <begin position="108"/>
        <end position="128"/>
    </location>
</feature>
<gene>
    <name evidence="2" type="ORF">A9HBioS_3277</name>
</gene>
<feature type="transmembrane region" description="Helical" evidence="1">
    <location>
        <begin position="134"/>
        <end position="157"/>
    </location>
</feature>
<evidence type="ECO:0000313" key="3">
    <source>
        <dbReference type="Proteomes" id="UP000288002"/>
    </source>
</evidence>
<accession>A0AA94ENE4</accession>
<sequence>MDALTVTTLTQFFKRNFKRVLYYWSQITVTLGFLGAGLAILGLYVYTRAIGRTDLFLAGSDAKSALAIWLLLIVMIMVSYLIVLSSSAMLYGITVSMFDKIPQKHSRIASWLVLPLFVGFCTFTFLLFRFSNTFSAGISMLIVFLITLLAYFALYLIKPFREIFNENTEGWVNWKKEAFRLFIGGTVGFTVLCASLPTLLIITTYVGEDTTQAVSAVGLFSLGTLTFSLFPVFIFYISKGHVFARIAYSIVAALALFSAFLMVWPGAMPSITYAAAGNLAIRQQPARFILDENISLGDVDNRQWRTRLNEKKKVEVTAFPLFAFGDILLLCTTDLQRLNLYDLPRYTHFCIATRNSKVTQKPLRPGLARALTWQQRAEHVVGWEHLHSAVFKPVHASPRALDFKRLSDEIAEPVKTVIPLSAN</sequence>
<dbReference type="RefSeq" id="WP_127650356.1">
    <property type="nucleotide sequence ID" value="NZ_MKWS01000010.1"/>
</dbReference>
<reference evidence="2 3" key="1">
    <citation type="submission" date="2016-10" db="EMBL/GenBank/DDBJ databases">
        <title>Search of new enzymes for the oxidation of sulfur compounds.</title>
        <authorList>
            <person name="Novo A."/>
            <person name="Moreira I.S."/>
            <person name="Castro P.M."/>
        </authorList>
    </citation>
    <scope>NUCLEOTIDE SEQUENCE [LARGE SCALE GENOMIC DNA]</scope>
    <source>
        <strain evidence="2 3">A9</strain>
    </source>
</reference>
<feature type="transmembrane region" description="Helical" evidence="1">
    <location>
        <begin position="66"/>
        <end position="96"/>
    </location>
</feature>
<feature type="transmembrane region" description="Helical" evidence="1">
    <location>
        <begin position="214"/>
        <end position="237"/>
    </location>
</feature>
<organism evidence="2 3">
    <name type="scientific">Pseudomonas koreensis</name>
    <dbReference type="NCBI Taxonomy" id="198620"/>
    <lineage>
        <taxon>Bacteria</taxon>
        <taxon>Pseudomonadati</taxon>
        <taxon>Pseudomonadota</taxon>
        <taxon>Gammaproteobacteria</taxon>
        <taxon>Pseudomonadales</taxon>
        <taxon>Pseudomonadaceae</taxon>
        <taxon>Pseudomonas</taxon>
    </lineage>
</organism>
<comment type="caution">
    <text evidence="2">The sequence shown here is derived from an EMBL/GenBank/DDBJ whole genome shotgun (WGS) entry which is preliminary data.</text>
</comment>
<dbReference type="EMBL" id="MKWS01000010">
    <property type="protein sequence ID" value="RVD76737.1"/>
    <property type="molecule type" value="Genomic_DNA"/>
</dbReference>
<keyword evidence="1" id="KW-0472">Membrane</keyword>
<keyword evidence="1" id="KW-0812">Transmembrane</keyword>
<feature type="transmembrane region" description="Helical" evidence="1">
    <location>
        <begin position="178"/>
        <end position="202"/>
    </location>
</feature>
<name>A0AA94ENE4_9PSED</name>
<feature type="transmembrane region" description="Helical" evidence="1">
    <location>
        <begin position="246"/>
        <end position="264"/>
    </location>
</feature>
<evidence type="ECO:0000256" key="1">
    <source>
        <dbReference type="SAM" id="Phobius"/>
    </source>
</evidence>
<dbReference type="AlphaFoldDB" id="A0AA94ENE4"/>
<keyword evidence="1" id="KW-1133">Transmembrane helix</keyword>
<protein>
    <submittedName>
        <fullName evidence="2">Uncharacterized protein</fullName>
    </submittedName>
</protein>